<feature type="region of interest" description="Disordered" evidence="1">
    <location>
        <begin position="693"/>
        <end position="927"/>
    </location>
</feature>
<dbReference type="EMBL" id="PGCJ01000110">
    <property type="protein sequence ID" value="PLW47495.1"/>
    <property type="molecule type" value="Genomic_DNA"/>
</dbReference>
<keyword evidence="4" id="KW-1185">Reference proteome</keyword>
<dbReference type="STRING" id="200324.A0A2N5VBX9"/>
<comment type="caution">
    <text evidence="3">The sequence shown here is derived from an EMBL/GenBank/DDBJ whole genome shotgun (WGS) entry which is preliminary data.</text>
</comment>
<feature type="compositionally biased region" description="Low complexity" evidence="1">
    <location>
        <begin position="57"/>
        <end position="66"/>
    </location>
</feature>
<feature type="domain" description="F-box" evidence="2">
    <location>
        <begin position="71"/>
        <end position="118"/>
    </location>
</feature>
<dbReference type="InterPro" id="IPR032675">
    <property type="entry name" value="LRR_dom_sf"/>
</dbReference>
<evidence type="ECO:0000313" key="3">
    <source>
        <dbReference type="EMBL" id="PLW47495.1"/>
    </source>
</evidence>
<name>A0A2N5VBX9_9BASI</name>
<dbReference type="PANTHER" id="PTHR21713">
    <property type="entry name" value="NASCENT POLYPEPTIDE ASSOCIATED COMPLEX ALPHA SUBUNIT-RELATED"/>
    <property type="match status" value="1"/>
</dbReference>
<feature type="compositionally biased region" description="Low complexity" evidence="1">
    <location>
        <begin position="814"/>
        <end position="833"/>
    </location>
</feature>
<dbReference type="SUPFAM" id="SSF81383">
    <property type="entry name" value="F-box domain"/>
    <property type="match status" value="1"/>
</dbReference>
<evidence type="ECO:0000313" key="4">
    <source>
        <dbReference type="Proteomes" id="UP000235388"/>
    </source>
</evidence>
<feature type="compositionally biased region" description="Pro residues" evidence="1">
    <location>
        <begin position="834"/>
        <end position="853"/>
    </location>
</feature>
<feature type="region of interest" description="Disordered" evidence="1">
    <location>
        <begin position="1"/>
        <end position="66"/>
    </location>
</feature>
<dbReference type="AlphaFoldDB" id="A0A2N5VBX9"/>
<feature type="compositionally biased region" description="Acidic residues" evidence="1">
    <location>
        <begin position="706"/>
        <end position="782"/>
    </location>
</feature>
<feature type="compositionally biased region" description="Low complexity" evidence="1">
    <location>
        <begin position="861"/>
        <end position="910"/>
    </location>
</feature>
<dbReference type="SUPFAM" id="SSF52047">
    <property type="entry name" value="RNI-like"/>
    <property type="match status" value="1"/>
</dbReference>
<dbReference type="InterPro" id="IPR016641">
    <property type="entry name" value="EGD2/NACA0like"/>
</dbReference>
<dbReference type="OrthoDB" id="2505264at2759"/>
<gene>
    <name evidence="3" type="ORF">PCANC_07835</name>
</gene>
<dbReference type="Gene3D" id="3.80.10.10">
    <property type="entry name" value="Ribonuclease Inhibitor"/>
    <property type="match status" value="1"/>
</dbReference>
<dbReference type="PROSITE" id="PS50181">
    <property type="entry name" value="FBOX"/>
    <property type="match status" value="1"/>
</dbReference>
<dbReference type="InterPro" id="IPR001810">
    <property type="entry name" value="F-box_dom"/>
</dbReference>
<organism evidence="3 4">
    <name type="scientific">Puccinia coronata f. sp. avenae</name>
    <dbReference type="NCBI Taxonomy" id="200324"/>
    <lineage>
        <taxon>Eukaryota</taxon>
        <taxon>Fungi</taxon>
        <taxon>Dikarya</taxon>
        <taxon>Basidiomycota</taxon>
        <taxon>Pucciniomycotina</taxon>
        <taxon>Pucciniomycetes</taxon>
        <taxon>Pucciniales</taxon>
        <taxon>Pucciniaceae</taxon>
        <taxon>Puccinia</taxon>
    </lineage>
</organism>
<evidence type="ECO:0000259" key="2">
    <source>
        <dbReference type="PROSITE" id="PS50181"/>
    </source>
</evidence>
<dbReference type="GO" id="GO:0005854">
    <property type="term" value="C:nascent polypeptide-associated complex"/>
    <property type="evidence" value="ECO:0007669"/>
    <property type="project" value="InterPro"/>
</dbReference>
<feature type="compositionally biased region" description="Basic residues" evidence="1">
    <location>
        <begin position="20"/>
        <end position="29"/>
    </location>
</feature>
<protein>
    <recommendedName>
        <fullName evidence="2">F-box domain-containing protein</fullName>
    </recommendedName>
</protein>
<sequence>MLTRNTASPHKRAASEPLPSHHHSGKRRICQQQQQQQHSSLNGPASSQTTPSPPLPMSSALLARPAPSTPSTSIGCLPLHLFIYIASFVGESELIRLSCCSRPLRRALLRTRSLWTKQLTLNLARLDVADQIKTLYLERIQLPQLEPTPASPHSSAVTKWLDRLAKSKDLMLNALKIRLHAPQVSYDAIHNKYLINPEDHYWNAQLLVLNVKLVKELMHKPLLPPPTTTEPHSPLPQRLELLDIRLEGQFDQTLGAANEAWSLAQTPWAKSVKEYRLSVGHGLARIPSFSLIALSSWMPELKSFEVRIGTVASNDPNIRRQQQRQQRHVLGGTEFSEMTPGLRSAQLIPCTIERLHLEGICFSPNLLILPQQFPFLQHIVLKSVIWGRMIYELIRRSERLQMCKLIDFCFAQEMEEDLPSDWNFSYWEDDMSSVGSEEGGMTLKAPPIHATQLTELHLLGEGTPHIWSVLGECIQNPIIKMPKLEKLVCESLDLEEEEQALIDLADLAPNLRQIAIRNCILRDEVDLYHCIRCLPELELLDCRLTENITSNLINALALSVPNIRHLDVRGCPYVHVTSVARLAETIRDSSDSERRIEYIGVDKPLEPNFGLESAQEDSVRWEIWQLWQAWNWLEFTHVLLDQEEWKARHRGRKDKQPVLNDPTPPLLSIHHRPQDLLHQASSQGPRIRLTCRSQQENLRPGHSHEEEEDDEDEDEDEEEEEEEEEEEDEEDDVDEDENDGQPEEHELEEEEEEEDGRDKEGDEDEEVEVEIEEEDEEEEEGESQQMQQQPRVERGPQDRAQMIPSPSHHPPGAPAGSRPGPAAAPAAADDAPAIQPPAPAPRPPPARHSPSPPASIEALPHSHPTNSTSHSTSTSASHPNSHSTSHPHPNSNSNSNHHSNTPHPAPSSSPLATGPSYPRLPGGPGGG</sequence>
<dbReference type="Proteomes" id="UP000235388">
    <property type="component" value="Unassembled WGS sequence"/>
</dbReference>
<dbReference type="InterPro" id="IPR036047">
    <property type="entry name" value="F-box-like_dom_sf"/>
</dbReference>
<feature type="region of interest" description="Disordered" evidence="1">
    <location>
        <begin position="649"/>
        <end position="669"/>
    </location>
</feature>
<evidence type="ECO:0000256" key="1">
    <source>
        <dbReference type="SAM" id="MobiDB-lite"/>
    </source>
</evidence>
<proteinExistence type="predicted"/>
<accession>A0A2N5VBX9</accession>
<reference evidence="3 4" key="1">
    <citation type="submission" date="2017-11" db="EMBL/GenBank/DDBJ databases">
        <title>De novo assembly and phasing of dikaryotic genomes from two isolates of Puccinia coronata f. sp. avenae, the causal agent of oat crown rust.</title>
        <authorList>
            <person name="Miller M.E."/>
            <person name="Zhang Y."/>
            <person name="Omidvar V."/>
            <person name="Sperschneider J."/>
            <person name="Schwessinger B."/>
            <person name="Raley C."/>
            <person name="Palmer J.M."/>
            <person name="Garnica D."/>
            <person name="Upadhyaya N."/>
            <person name="Rathjen J."/>
            <person name="Taylor J.M."/>
            <person name="Park R.F."/>
            <person name="Dodds P.N."/>
            <person name="Hirsch C.D."/>
            <person name="Kianian S.F."/>
            <person name="Figueroa M."/>
        </authorList>
    </citation>
    <scope>NUCLEOTIDE SEQUENCE [LARGE SCALE GENOMIC DNA]</scope>
    <source>
        <strain evidence="3">12NC29</strain>
    </source>
</reference>